<dbReference type="InterPro" id="IPR043917">
    <property type="entry name" value="DUF5753"/>
</dbReference>
<accession>A3FG37</accession>
<feature type="domain" description="DUF5753" evidence="1">
    <location>
        <begin position="100"/>
        <end position="281"/>
    </location>
</feature>
<organism evidence="2">
    <name type="scientific">Amycolatopsis benzoatilytica</name>
    <dbReference type="NCBI Taxonomy" id="346045"/>
    <lineage>
        <taxon>Bacteria</taxon>
        <taxon>Bacillati</taxon>
        <taxon>Actinomycetota</taxon>
        <taxon>Actinomycetes</taxon>
        <taxon>Pseudonocardiales</taxon>
        <taxon>Pseudonocardiaceae</taxon>
        <taxon>Amycolatopsis</taxon>
    </lineage>
</organism>
<proteinExistence type="predicted"/>
<dbReference type="Pfam" id="PF13560">
    <property type="entry name" value="HTH_31"/>
    <property type="match status" value="1"/>
</dbReference>
<dbReference type="RefSeq" id="WP_012477794.1">
    <property type="nucleotide sequence ID" value="NC_010905.1"/>
</dbReference>
<dbReference type="Pfam" id="PF19054">
    <property type="entry name" value="DUF5753"/>
    <property type="match status" value="1"/>
</dbReference>
<evidence type="ECO:0000259" key="1">
    <source>
        <dbReference type="Pfam" id="PF19054"/>
    </source>
</evidence>
<keyword evidence="2" id="KW-0614">Plasmid</keyword>
<name>A3FG37_9PSEU</name>
<sequence length="289" mass="32191">MVAASPTVLRRHVALQLKELREAVEPELKREAVAEHLGCSLGHVRHLETLVSLPKPLEVRALLPLYGVPDRVERFLGLVEAARTGKDWWSDFPGVPSWLELLLGMEAAAATMHRYDALVVLGLFQTPAYTAAVIRAQEPDLSEAEVQQRIQLRQARQDVLTRRPVPPEVYVLLDEAVLYRVTEDPAVTVEQVEHLIKISQLPNVHLQVVPFAKGLHAGINGPFTTLGFGPELVGDPGIAYTESRIQGTYYEQADQIQRYRDTWSSVQLQAATPEETRAILAHRAEEIAA</sequence>
<geneLocation type="plasmid" evidence="2">
    <name>pA387</name>
</geneLocation>
<reference evidence="2" key="1">
    <citation type="journal article" date="2008" name="J. Basic Microbiol.">
        <title>Nucleotide sequence of plasmid pA387 of Amycolatopsis benzoatilytica and construction of a conjugative shuttle vector.</title>
        <authorList>
            <person name="Malhotra S."/>
            <person name="Majumdar S."/>
            <person name="Kumar M."/>
            <person name="Bhasin V.K."/>
            <person name="Gartemann K.H."/>
            <person name="Lal R."/>
        </authorList>
    </citation>
    <scope>NUCLEOTIDE SEQUENCE</scope>
    <source>
        <strain evidence="2">DSM 43387</strain>
        <plasmid evidence="2">pA387</plasmid>
    </source>
</reference>
<protein>
    <submittedName>
        <fullName evidence="2">ORF4</fullName>
    </submittedName>
</protein>
<evidence type="ECO:0000313" key="2">
    <source>
        <dbReference type="EMBL" id="ABN48413.1"/>
    </source>
</evidence>
<dbReference type="EMBL" id="EF375609">
    <property type="protein sequence ID" value="ABN48413.1"/>
    <property type="molecule type" value="Genomic_DNA"/>
</dbReference>
<dbReference type="AlphaFoldDB" id="A3FG37"/>